<accession>A0ABW6HI34</accession>
<dbReference type="InterPro" id="IPR029044">
    <property type="entry name" value="Nucleotide-diphossugar_trans"/>
</dbReference>
<protein>
    <submittedName>
        <fullName evidence="2">Glycosyltransferase family A protein</fullName>
        <ecNumber evidence="2">2.4.-.-</ecNumber>
    </submittedName>
</protein>
<keyword evidence="2" id="KW-0328">Glycosyltransferase</keyword>
<evidence type="ECO:0000259" key="1">
    <source>
        <dbReference type="Pfam" id="PF00535"/>
    </source>
</evidence>
<dbReference type="CDD" id="cd00761">
    <property type="entry name" value="Glyco_tranf_GTA_type"/>
    <property type="match status" value="1"/>
</dbReference>
<dbReference type="SUPFAM" id="SSF53448">
    <property type="entry name" value="Nucleotide-diphospho-sugar transferases"/>
    <property type="match status" value="1"/>
</dbReference>
<dbReference type="Pfam" id="PF00535">
    <property type="entry name" value="Glycos_transf_2"/>
    <property type="match status" value="1"/>
</dbReference>
<proteinExistence type="predicted"/>
<evidence type="ECO:0000313" key="3">
    <source>
        <dbReference type="Proteomes" id="UP001600039"/>
    </source>
</evidence>
<dbReference type="InterPro" id="IPR001173">
    <property type="entry name" value="Glyco_trans_2-like"/>
</dbReference>
<sequence length="345" mass="40063">MRIGNNPHKDKVIAQSDYLHQVVIPVYIPHQDGYFRDSLKIFQLCLQSLLNTVHHKTYITIVNNGSCKMVMEYLDKVYDEGKVQELIHTENIGKLNAVLKGLAGNNIELVTITDADVLFLDNWQFETTKVFRALPKAGVVGIVPQFNMFKNKCGNVIFDNLFNKKLKFIPTHSPEGLIRFYDSIGWDRSYNKDYLKYGLGLEQNNSTVLLGSGHFVATYKKQMFQEMKTYLNYKLGGDSEDYLDSVPLKYDYWRVTTYDNYAYHMGNIFEDWMSEIMHEVNIRNEMDSDFAQNKVANTFIVAVKNTVFLKFFGSDFISRLFYRWKKLPKAMIKNYSTIAPVPTSR</sequence>
<name>A0ABW6HI34_9FLAO</name>
<keyword evidence="3" id="KW-1185">Reference proteome</keyword>
<gene>
    <name evidence="2" type="ORF">ACFX5D_01745</name>
</gene>
<evidence type="ECO:0000313" key="2">
    <source>
        <dbReference type="EMBL" id="MFE3846689.1"/>
    </source>
</evidence>
<keyword evidence="2" id="KW-0808">Transferase</keyword>
<comment type="caution">
    <text evidence="2">The sequence shown here is derived from an EMBL/GenBank/DDBJ whole genome shotgun (WGS) entry which is preliminary data.</text>
</comment>
<dbReference type="Gene3D" id="3.90.550.10">
    <property type="entry name" value="Spore Coat Polysaccharide Biosynthesis Protein SpsA, Chain A"/>
    <property type="match status" value="1"/>
</dbReference>
<dbReference type="RefSeq" id="WP_379856548.1">
    <property type="nucleotide sequence ID" value="NZ_JBHZQA010000001.1"/>
</dbReference>
<reference evidence="2 3" key="1">
    <citation type="submission" date="2024-06" db="EMBL/GenBank/DDBJ databases">
        <title>Flavobacterium spp. isolated from glacier.</title>
        <authorList>
            <person name="Han D."/>
        </authorList>
    </citation>
    <scope>NUCLEOTIDE SEQUENCE [LARGE SCALE GENOMIC DNA]</scope>
    <source>
        <strain evidence="2 3">LB3P45</strain>
    </source>
</reference>
<dbReference type="EMBL" id="JBHZQA010000001">
    <property type="protein sequence ID" value="MFE3846689.1"/>
    <property type="molecule type" value="Genomic_DNA"/>
</dbReference>
<dbReference type="Proteomes" id="UP001600039">
    <property type="component" value="Unassembled WGS sequence"/>
</dbReference>
<organism evidence="2 3">
    <name type="scientific">Flavobacterium fructosi</name>
    <dbReference type="NCBI Taxonomy" id="3230416"/>
    <lineage>
        <taxon>Bacteria</taxon>
        <taxon>Pseudomonadati</taxon>
        <taxon>Bacteroidota</taxon>
        <taxon>Flavobacteriia</taxon>
        <taxon>Flavobacteriales</taxon>
        <taxon>Flavobacteriaceae</taxon>
        <taxon>Flavobacterium</taxon>
    </lineage>
</organism>
<feature type="domain" description="Glycosyltransferase 2-like" evidence="1">
    <location>
        <begin position="42"/>
        <end position="161"/>
    </location>
</feature>
<dbReference type="GO" id="GO:0016757">
    <property type="term" value="F:glycosyltransferase activity"/>
    <property type="evidence" value="ECO:0007669"/>
    <property type="project" value="UniProtKB-KW"/>
</dbReference>
<dbReference type="EC" id="2.4.-.-" evidence="2"/>